<evidence type="ECO:0000313" key="2">
    <source>
        <dbReference type="EMBL" id="ESS70627.1"/>
    </source>
</evidence>
<dbReference type="OrthoDB" id="9178821at2"/>
<comment type="caution">
    <text evidence="2">The sequence shown here is derived from an EMBL/GenBank/DDBJ whole genome shotgun (WGS) entry which is preliminary data.</text>
</comment>
<feature type="chain" id="PRO_5004731303" evidence="1">
    <location>
        <begin position="26"/>
        <end position="503"/>
    </location>
</feature>
<proteinExistence type="predicted"/>
<keyword evidence="1" id="KW-0732">Signal</keyword>
<organism evidence="2 3">
    <name type="scientific">Methyloglobulus morosus KoM1</name>
    <dbReference type="NCBI Taxonomy" id="1116472"/>
    <lineage>
        <taxon>Bacteria</taxon>
        <taxon>Pseudomonadati</taxon>
        <taxon>Pseudomonadota</taxon>
        <taxon>Gammaproteobacteria</taxon>
        <taxon>Methylococcales</taxon>
        <taxon>Methylococcaceae</taxon>
        <taxon>Methyloglobulus</taxon>
    </lineage>
</organism>
<gene>
    <name evidence="2" type="ORF">MGMO_120c00140</name>
</gene>
<dbReference type="Proteomes" id="UP000017842">
    <property type="component" value="Unassembled WGS sequence"/>
</dbReference>
<dbReference type="AlphaFoldDB" id="V5BWN7"/>
<reference evidence="2 3" key="1">
    <citation type="journal article" date="2013" name="Genome Announc.">
        <title>Draft Genome Sequence of the Methanotrophic Gammaproteobacterium Methyloglobulus morosus DSM 22980 Strain KoM1.</title>
        <authorList>
            <person name="Poehlein A."/>
            <person name="Deutzmann J.S."/>
            <person name="Daniel R."/>
            <person name="Simeonova D.D."/>
        </authorList>
    </citation>
    <scope>NUCLEOTIDE SEQUENCE [LARGE SCALE GENOMIC DNA]</scope>
    <source>
        <strain evidence="2 3">KoM1</strain>
    </source>
</reference>
<dbReference type="STRING" id="1116472.MGMO_120c00140"/>
<sequence>MNSYPFKIGLILLVLVASSLCIAQAQDEELTVNATTTDVEDPSKKGDIKEANKLSDIFLLQKQLVYKLLQNIGITQDKLSPALRTAIDRPQTTNIKAFKAFCNCLDLKDKRQFAKAREQCEEAVKNDPNFALARQLLETMPDQDQTMQEIVSDHMNRAIADFQGGKNYGMNTIPPDEPPVTIPSDTGGETCQASGGSTGCQVGKDRSSPPCDNNGHCGFYSTFLARQSRNGDVSLATSPFMNRRGVGIPPSNASGAISINQIGREGNGFLNLQLDPGNQVGQVTAFREGQFNQGSRNISDGQLDRIVTNQFTTNQNVTGLELGSYLSGFDFNGRLGNIGGNNYDLFHGAVYFAEGKVTPIDTVKNLGRVQYDGVVNGDFSVNGQLVPCQGCGSFTSTLNYAAAKLVNYNLVANAQQVDGNLTAAARITAHNVSIKPTGEFQFDQKTAGAGGGFQVGTSQQNLTTASGVVAGRPFGSRADWVGGVFAIHGGTIQGAGNFGGRRR</sequence>
<dbReference type="EMBL" id="AYLO01000112">
    <property type="protein sequence ID" value="ESS70627.1"/>
    <property type="molecule type" value="Genomic_DNA"/>
</dbReference>
<feature type="signal peptide" evidence="1">
    <location>
        <begin position="1"/>
        <end position="25"/>
    </location>
</feature>
<accession>V5BWN7</accession>
<evidence type="ECO:0000313" key="3">
    <source>
        <dbReference type="Proteomes" id="UP000017842"/>
    </source>
</evidence>
<protein>
    <submittedName>
        <fullName evidence="2">Uncharacterized protein</fullName>
    </submittedName>
</protein>
<name>V5BWN7_9GAMM</name>
<dbReference type="RefSeq" id="WP_023495784.1">
    <property type="nucleotide sequence ID" value="NZ_AYLO01000112.1"/>
</dbReference>
<evidence type="ECO:0000256" key="1">
    <source>
        <dbReference type="SAM" id="SignalP"/>
    </source>
</evidence>
<keyword evidence="3" id="KW-1185">Reference proteome</keyword>